<proteinExistence type="predicted"/>
<accession>A0A654LZB5</accession>
<evidence type="ECO:0000313" key="2">
    <source>
        <dbReference type="Proteomes" id="UP000058925"/>
    </source>
</evidence>
<sequence>MEENSHVISTNSITNSIPDKLGVNNLTNIKSPFK</sequence>
<dbReference type="EMBL" id="CP012850">
    <property type="protein sequence ID" value="ALI35766.1"/>
    <property type="molecule type" value="Genomic_DNA"/>
</dbReference>
<dbReference type="KEGG" id="taa:NMY3_01563"/>
<protein>
    <submittedName>
        <fullName evidence="1">Uncharacterized protein</fullName>
    </submittedName>
</protein>
<name>A0A654LZB5_9ARCH</name>
<reference evidence="2" key="1">
    <citation type="submission" date="2015-10" db="EMBL/GenBank/DDBJ databases">
        <title>Niche specialization of a soil ammonia-oxidizing archaeon, Candidatus Nitrosocosmicus oleophilus.</title>
        <authorList>
            <person name="Jung M.-Y."/>
            <person name="Rhee S.-K."/>
        </authorList>
    </citation>
    <scope>NUCLEOTIDE SEQUENCE [LARGE SCALE GENOMIC DNA]</scope>
    <source>
        <strain evidence="2">MY3</strain>
    </source>
</reference>
<dbReference type="Proteomes" id="UP000058925">
    <property type="component" value="Chromosome"/>
</dbReference>
<keyword evidence="2" id="KW-1185">Reference proteome</keyword>
<evidence type="ECO:0000313" key="1">
    <source>
        <dbReference type="EMBL" id="ALI35766.1"/>
    </source>
</evidence>
<dbReference type="AlphaFoldDB" id="A0A654LZB5"/>
<organism evidence="1 2">
    <name type="scientific">Candidatus Nitrosocosmicus oleophilus</name>
    <dbReference type="NCBI Taxonomy" id="1353260"/>
    <lineage>
        <taxon>Archaea</taxon>
        <taxon>Nitrososphaerota</taxon>
        <taxon>Nitrososphaeria</taxon>
        <taxon>Nitrososphaerales</taxon>
        <taxon>Nitrososphaeraceae</taxon>
        <taxon>Candidatus Nitrosocosmicus</taxon>
    </lineage>
</organism>
<gene>
    <name evidence="1" type="ORF">NMY3_01563</name>
</gene>